<organism evidence="3 4">
    <name type="scientific">Micromonospora polyrhachis</name>
    <dbReference type="NCBI Taxonomy" id="1282883"/>
    <lineage>
        <taxon>Bacteria</taxon>
        <taxon>Bacillati</taxon>
        <taxon>Actinomycetota</taxon>
        <taxon>Actinomycetes</taxon>
        <taxon>Micromonosporales</taxon>
        <taxon>Micromonosporaceae</taxon>
        <taxon>Micromonospora</taxon>
    </lineage>
</organism>
<evidence type="ECO:0000256" key="1">
    <source>
        <dbReference type="ARBA" id="ARBA00023002"/>
    </source>
</evidence>
<name>A0A7W7WMD1_9ACTN</name>
<dbReference type="Proteomes" id="UP000578819">
    <property type="component" value="Unassembled WGS sequence"/>
</dbReference>
<evidence type="ECO:0000313" key="3">
    <source>
        <dbReference type="EMBL" id="MBB4956492.1"/>
    </source>
</evidence>
<dbReference type="RefSeq" id="WP_246446214.1">
    <property type="nucleotide sequence ID" value="NZ_JACHJW010000001.1"/>
</dbReference>
<dbReference type="PRINTS" id="PR00420">
    <property type="entry name" value="RNGMNOXGNASE"/>
</dbReference>
<evidence type="ECO:0000259" key="2">
    <source>
        <dbReference type="Pfam" id="PF01494"/>
    </source>
</evidence>
<dbReference type="PANTHER" id="PTHR43476:SF3">
    <property type="entry name" value="FAD-BINDING MONOOXYGENASE"/>
    <property type="match status" value="1"/>
</dbReference>
<dbReference type="Gene3D" id="3.50.50.60">
    <property type="entry name" value="FAD/NAD(P)-binding domain"/>
    <property type="match status" value="1"/>
</dbReference>
<dbReference type="Pfam" id="PF01494">
    <property type="entry name" value="FAD_binding_3"/>
    <property type="match status" value="2"/>
</dbReference>
<protein>
    <submittedName>
        <fullName evidence="3">3-(3-hydroxy-phenyl)propionate hydroxylase</fullName>
        <ecNumber evidence="3">1.14.13.127</ecNumber>
    </submittedName>
</protein>
<dbReference type="GO" id="GO:0071949">
    <property type="term" value="F:FAD binding"/>
    <property type="evidence" value="ECO:0007669"/>
    <property type="project" value="InterPro"/>
</dbReference>
<dbReference type="PANTHER" id="PTHR43476">
    <property type="entry name" value="3-(3-HYDROXY-PHENYL)PROPIONATE/3-HYDROXYCINNAMIC ACID HYDROXYLASE"/>
    <property type="match status" value="1"/>
</dbReference>
<dbReference type="GO" id="GO:0008688">
    <property type="term" value="F:3-(3-hydroxyphenyl)propionate hydroxylase activity"/>
    <property type="evidence" value="ECO:0007669"/>
    <property type="project" value="UniProtKB-EC"/>
</dbReference>
<feature type="domain" description="FAD-binding" evidence="2">
    <location>
        <begin position="2"/>
        <end position="138"/>
    </location>
</feature>
<proteinExistence type="predicted"/>
<feature type="domain" description="FAD-binding" evidence="2">
    <location>
        <begin position="173"/>
        <end position="342"/>
    </location>
</feature>
<dbReference type="Gene3D" id="3.30.70.2450">
    <property type="match status" value="1"/>
</dbReference>
<keyword evidence="4" id="KW-1185">Reference proteome</keyword>
<accession>A0A7W7WMD1</accession>
<dbReference type="GO" id="GO:0019622">
    <property type="term" value="P:3-(3-hydroxy)phenylpropionate catabolic process"/>
    <property type="evidence" value="ECO:0007669"/>
    <property type="project" value="TreeGrafter"/>
</dbReference>
<evidence type="ECO:0000313" key="4">
    <source>
        <dbReference type="Proteomes" id="UP000578819"/>
    </source>
</evidence>
<reference evidence="3 4" key="1">
    <citation type="submission" date="2020-08" db="EMBL/GenBank/DDBJ databases">
        <title>Sequencing the genomes of 1000 actinobacteria strains.</title>
        <authorList>
            <person name="Klenk H.-P."/>
        </authorList>
    </citation>
    <scope>NUCLEOTIDE SEQUENCE [LARGE SCALE GENOMIC DNA]</scope>
    <source>
        <strain evidence="3 4">DSM 45886</strain>
    </source>
</reference>
<dbReference type="InterPro" id="IPR036188">
    <property type="entry name" value="FAD/NAD-bd_sf"/>
</dbReference>
<keyword evidence="1 3" id="KW-0560">Oxidoreductase</keyword>
<dbReference type="InterPro" id="IPR050631">
    <property type="entry name" value="PheA/TfdB_FAD_monoxygenase"/>
</dbReference>
<dbReference type="InterPro" id="IPR002938">
    <property type="entry name" value="FAD-bd"/>
</dbReference>
<dbReference type="AlphaFoldDB" id="A0A7W7WMD1"/>
<gene>
    <name evidence="3" type="ORF">FHR38_000225</name>
</gene>
<dbReference type="EC" id="1.14.13.127" evidence="3"/>
<dbReference type="EMBL" id="JACHJW010000001">
    <property type="protein sequence ID" value="MBB4956492.1"/>
    <property type="molecule type" value="Genomic_DNA"/>
</dbReference>
<comment type="caution">
    <text evidence="3">The sequence shown here is derived from an EMBL/GenBank/DDBJ whole genome shotgun (WGS) entry which is preliminary data.</text>
</comment>
<sequence>MHVLIAGAGPVGLTAALALARRGCEVTVLEAGEQLAAESRASTFHPPTLEMLDALGVGPDLLARGLVAPTFAYRDRREGLIAELDLTVLAGDTPYPYRVQCEQSKLTQILLAHLARQPTARVHFGWPVNSVRQAADSAAKDGVVTGDGVIADDGVVTDNGVVTGDGVVTDGVVAVADDGREVAGDWLIAADGASSAVRRALGLPFDGITYPERFLVASTDEDLPALLGPLAYVNYVFDPVEWSVLLRTPDHWRVLLPTPEDTPDAHELGRLDERLRAIADPGRPWRVAHASLYRVHQRVAGAFRRGRVLLAGDAAHVNNPLGGLGMNSGIHDAVAYAEVLASGRTAPNGEKRDRAPDGGELDRTVAGGELDRVVTAVADERRRIALTYVQEVSDQNYRRIRTTDPQQRSAHLADLRTLTENPAAARTYLLRSSMIASLRPEAGAPVARA</sequence>
<dbReference type="SUPFAM" id="SSF51905">
    <property type="entry name" value="FAD/NAD(P)-binding domain"/>
    <property type="match status" value="1"/>
</dbReference>